<dbReference type="Pfam" id="PF06293">
    <property type="entry name" value="Kdo"/>
    <property type="match status" value="1"/>
</dbReference>
<comment type="catalytic activity">
    <reaction evidence="14 15">
        <text>an alpha-Kdo-(2-&gt;6)-lipid IVA + ATP = a 4-O-phospho-alpha-Kdo-(2-&gt;6)-lipid IVA + ADP + H(+)</text>
        <dbReference type="Rhea" id="RHEA:74271"/>
        <dbReference type="ChEBI" id="CHEBI:15378"/>
        <dbReference type="ChEBI" id="CHEBI:30616"/>
        <dbReference type="ChEBI" id="CHEBI:176428"/>
        <dbReference type="ChEBI" id="CHEBI:193140"/>
        <dbReference type="ChEBI" id="CHEBI:456216"/>
        <dbReference type="EC" id="2.7.1.166"/>
    </reaction>
</comment>
<evidence type="ECO:0000256" key="8">
    <source>
        <dbReference type="ARBA" id="ARBA00022741"/>
    </source>
</evidence>
<comment type="function">
    <text evidence="15">Catalyzes the ATP-dependent phosphorylation of the 3-deoxy-D-manno-octulosonic acid (Kdo) residue in Kdo-lipid IV(A) at the 4-OH position.</text>
</comment>
<keyword evidence="7 15" id="KW-0808">Transferase</keyword>
<reference evidence="16 17" key="1">
    <citation type="submission" date="2024-03" db="EMBL/GenBank/DDBJ databases">
        <title>Pseudoalteromonas qingdaonensis sp. nov., isolated from the intestines of marine benthic organisms.</title>
        <authorList>
            <person name="Lin X."/>
            <person name="Fang S."/>
            <person name="Hu X."/>
        </authorList>
    </citation>
    <scope>NUCLEOTIDE SEQUENCE [LARGE SCALE GENOMIC DNA]</scope>
    <source>
        <strain evidence="16 17">YIC-827</strain>
    </source>
</reference>
<evidence type="ECO:0000256" key="6">
    <source>
        <dbReference type="ARBA" id="ARBA00022519"/>
    </source>
</evidence>
<evidence type="ECO:0000256" key="5">
    <source>
        <dbReference type="ARBA" id="ARBA00022475"/>
    </source>
</evidence>
<evidence type="ECO:0000256" key="7">
    <source>
        <dbReference type="ARBA" id="ARBA00022679"/>
    </source>
</evidence>
<proteinExistence type="inferred from homology"/>
<evidence type="ECO:0000256" key="3">
    <source>
        <dbReference type="ARBA" id="ARBA00010327"/>
    </source>
</evidence>
<gene>
    <name evidence="15" type="primary">kdkA</name>
    <name evidence="16" type="ORF">WCN91_01045</name>
</gene>
<evidence type="ECO:0000313" key="17">
    <source>
        <dbReference type="Proteomes" id="UP001447008"/>
    </source>
</evidence>
<dbReference type="HAMAP" id="MF_00521">
    <property type="entry name" value="KDO_kinase"/>
    <property type="match status" value="1"/>
</dbReference>
<name>A0ABU9MRZ0_9GAMM</name>
<keyword evidence="9 15" id="KW-0418">Kinase</keyword>
<keyword evidence="6 15" id="KW-0997">Cell inner membrane</keyword>
<keyword evidence="11 15" id="KW-0448">Lipopolysaccharide biosynthesis</keyword>
<dbReference type="RefSeq" id="WP_342675842.1">
    <property type="nucleotide sequence ID" value="NZ_JBCGCU010000001.1"/>
</dbReference>
<evidence type="ECO:0000256" key="11">
    <source>
        <dbReference type="ARBA" id="ARBA00022985"/>
    </source>
</evidence>
<keyword evidence="17" id="KW-1185">Reference proteome</keyword>
<dbReference type="InterPro" id="IPR011009">
    <property type="entry name" value="Kinase-like_dom_sf"/>
</dbReference>
<comment type="subcellular location">
    <subcellularLocation>
        <location evidence="1 15">Cell inner membrane</location>
        <topology evidence="1 15">Peripheral membrane protein</topology>
        <orientation evidence="1 15">Cytoplasmic side</orientation>
    </subcellularLocation>
</comment>
<evidence type="ECO:0000256" key="2">
    <source>
        <dbReference type="ARBA" id="ARBA00004713"/>
    </source>
</evidence>
<keyword evidence="5 15" id="KW-1003">Cell membrane</keyword>
<evidence type="ECO:0000256" key="10">
    <source>
        <dbReference type="ARBA" id="ARBA00022840"/>
    </source>
</evidence>
<keyword evidence="12 15" id="KW-0472">Membrane</keyword>
<sequence>MQLTPLSPKLTLFSANTDVGEITELWFSPEHWLTQDKVYAQKTGRATAYFFAEGDLRAVLRHYWRGGLVGKVLQDQYLYTGIKNTRVYREFALMCELYQQGLPVVEPIAALVKRSGLIYRGDIITRALEGAQSLCERLQAGPLNEHTLERIGQTLARFHNAGVYHADLNINNILFDGEDNVYVIDFDRGEIRQPEPQWQQQNMARLARSFAKEAGRQSSFHWQEKDWQGLMSAYQQALSC</sequence>
<evidence type="ECO:0000256" key="13">
    <source>
        <dbReference type="ARBA" id="ARBA00029511"/>
    </source>
</evidence>
<evidence type="ECO:0000256" key="14">
    <source>
        <dbReference type="ARBA" id="ARBA00034417"/>
    </source>
</evidence>
<protein>
    <recommendedName>
        <fullName evidence="13 15">3-deoxy-D-manno-octulosonic acid kinase</fullName>
        <shortName evidence="15">Kdo kinase</shortName>
        <ecNumber evidence="4 15">2.7.1.166</ecNumber>
    </recommendedName>
</protein>
<organism evidence="16 17">
    <name type="scientific">Pseudoalteromonas qingdaonensis</name>
    <dbReference type="NCBI Taxonomy" id="3131913"/>
    <lineage>
        <taxon>Bacteria</taxon>
        <taxon>Pseudomonadati</taxon>
        <taxon>Pseudomonadota</taxon>
        <taxon>Gammaproteobacteria</taxon>
        <taxon>Alteromonadales</taxon>
        <taxon>Pseudoalteromonadaceae</taxon>
        <taxon>Pseudoalteromonas</taxon>
    </lineage>
</organism>
<dbReference type="Proteomes" id="UP001447008">
    <property type="component" value="Unassembled WGS sequence"/>
</dbReference>
<keyword evidence="8 15" id="KW-0547">Nucleotide-binding</keyword>
<dbReference type="InterPro" id="IPR022826">
    <property type="entry name" value="KDO_kinase"/>
</dbReference>
<accession>A0ABU9MRZ0</accession>
<dbReference type="NCBIfam" id="NF002475">
    <property type="entry name" value="PRK01723.1"/>
    <property type="match status" value="1"/>
</dbReference>
<comment type="similarity">
    <text evidence="3 15">Belongs to the protein kinase superfamily. KdkA/RfaP family.</text>
</comment>
<comment type="pathway">
    <text evidence="2 15">Bacterial outer membrane biogenesis; LPS core biosynthesis.</text>
</comment>
<evidence type="ECO:0000256" key="12">
    <source>
        <dbReference type="ARBA" id="ARBA00023136"/>
    </source>
</evidence>
<evidence type="ECO:0000256" key="9">
    <source>
        <dbReference type="ARBA" id="ARBA00022777"/>
    </source>
</evidence>
<dbReference type="GO" id="GO:0016301">
    <property type="term" value="F:kinase activity"/>
    <property type="evidence" value="ECO:0007669"/>
    <property type="project" value="UniProtKB-KW"/>
</dbReference>
<dbReference type="SUPFAM" id="SSF56112">
    <property type="entry name" value="Protein kinase-like (PK-like)"/>
    <property type="match status" value="1"/>
</dbReference>
<evidence type="ECO:0000256" key="15">
    <source>
        <dbReference type="HAMAP-Rule" id="MF_00521"/>
    </source>
</evidence>
<feature type="active site" evidence="15">
    <location>
        <position position="167"/>
    </location>
</feature>
<dbReference type="EC" id="2.7.1.166" evidence="4 15"/>
<evidence type="ECO:0000313" key="16">
    <source>
        <dbReference type="EMBL" id="MEM0514036.1"/>
    </source>
</evidence>
<comment type="caution">
    <text evidence="16">The sequence shown here is derived from an EMBL/GenBank/DDBJ whole genome shotgun (WGS) entry which is preliminary data.</text>
</comment>
<dbReference type="Gene3D" id="1.10.510.10">
    <property type="entry name" value="Transferase(Phosphotransferase) domain 1"/>
    <property type="match status" value="1"/>
</dbReference>
<dbReference type="EMBL" id="JBCGCU010000001">
    <property type="protein sequence ID" value="MEM0514036.1"/>
    <property type="molecule type" value="Genomic_DNA"/>
</dbReference>
<evidence type="ECO:0000256" key="1">
    <source>
        <dbReference type="ARBA" id="ARBA00004515"/>
    </source>
</evidence>
<keyword evidence="10 15" id="KW-0067">ATP-binding</keyword>
<evidence type="ECO:0000256" key="4">
    <source>
        <dbReference type="ARBA" id="ARBA00011988"/>
    </source>
</evidence>